<evidence type="ECO:0000313" key="2">
    <source>
        <dbReference type="Proteomes" id="UP001223520"/>
    </source>
</evidence>
<reference evidence="1 2" key="1">
    <citation type="journal article" date="2023" name="Limnol Oceanogr Lett">
        <title>Environmental adaptations by the intertidal Antarctic cyanobacterium Halotia branconii CENA392 as revealed using long-read genome sequencing.</title>
        <authorList>
            <person name="Dextro R.B."/>
            <person name="Delbaje E."/>
            <person name="Freitas P.N.N."/>
            <person name="Geraldes V."/>
            <person name="Pinto E."/>
            <person name="Long P.F."/>
            <person name="Fiore M.F."/>
        </authorList>
    </citation>
    <scope>NUCLEOTIDE SEQUENCE [LARGE SCALE GENOMIC DNA]</scope>
    <source>
        <strain evidence="1 2">CENA392</strain>
    </source>
</reference>
<organism evidence="1 2">
    <name type="scientific">Halotia branconii CENA392</name>
    <dbReference type="NCBI Taxonomy" id="1539056"/>
    <lineage>
        <taxon>Bacteria</taxon>
        <taxon>Bacillati</taxon>
        <taxon>Cyanobacteriota</taxon>
        <taxon>Cyanophyceae</taxon>
        <taxon>Nostocales</taxon>
        <taxon>Nodulariaceae</taxon>
        <taxon>Halotia</taxon>
    </lineage>
</organism>
<evidence type="ECO:0000313" key="1">
    <source>
        <dbReference type="EMBL" id="WGV26992.1"/>
    </source>
</evidence>
<name>A0AAJ6NUQ9_9CYAN</name>
<dbReference type="AlphaFoldDB" id="A0AAJ6NUQ9"/>
<dbReference type="Proteomes" id="UP001223520">
    <property type="component" value="Chromosome"/>
</dbReference>
<accession>A0AAJ6NUQ9</accession>
<dbReference type="KEGG" id="hbq:QI031_05730"/>
<gene>
    <name evidence="1" type="ORF">QI031_05730</name>
</gene>
<protein>
    <submittedName>
        <fullName evidence="1">Uncharacterized protein</fullName>
    </submittedName>
</protein>
<sequence>MERGIGHGALGMGHWAWGMGHGALVLSEVEVLGMVFDFEIVKFMPTKANSDNLKTESIFSSCLYSQK</sequence>
<keyword evidence="2" id="KW-1185">Reference proteome</keyword>
<dbReference type="RefSeq" id="WP_281484235.1">
    <property type="nucleotide sequence ID" value="NZ_CP124543.1"/>
</dbReference>
<proteinExistence type="predicted"/>
<dbReference type="EMBL" id="CP124543">
    <property type="protein sequence ID" value="WGV26992.1"/>
    <property type="molecule type" value="Genomic_DNA"/>
</dbReference>